<gene>
    <name evidence="1" type="ORF">CHUDEA5_1670</name>
    <name evidence="2" type="ORF">GY17_00003614</name>
</gene>
<organism evidence="1">
    <name type="scientific">Cryptosporidium hominis</name>
    <dbReference type="NCBI Taxonomy" id="237895"/>
    <lineage>
        <taxon>Eukaryota</taxon>
        <taxon>Sar</taxon>
        <taxon>Alveolata</taxon>
        <taxon>Apicomplexa</taxon>
        <taxon>Conoidasida</taxon>
        <taxon>Coccidia</taxon>
        <taxon>Eucoccidiorida</taxon>
        <taxon>Eimeriorina</taxon>
        <taxon>Cryptosporidiidae</taxon>
        <taxon>Cryptosporidium</taxon>
    </lineage>
</organism>
<keyword evidence="3" id="KW-1185">Reference proteome</keyword>
<sequence length="157" mass="16800">MDSGQPSVPTIPASSSILPVSGAPSIPTLYAQPKTFVPVDCRVMPGYPFASLAGVPCVIPPLPEDFVTQKSDKEGPQNTQNLPEPHRFHNGQPLNPYISPTDQTVIVNAPYHLAQFNPVSGSSMYSPCNPFVAYPYGIPARGPTPGSQPKKTGFYAY</sequence>
<dbReference type="EMBL" id="JTAI01000011">
    <property type="protein sequence ID" value="PPS93474.1"/>
    <property type="molecule type" value="Genomic_DNA"/>
</dbReference>
<name>A0A0S4TGC3_CRYHO</name>
<dbReference type="EMBL" id="LN877951">
    <property type="protein sequence ID" value="CUV06155.1"/>
    <property type="molecule type" value="Genomic_DNA"/>
</dbReference>
<dbReference type="Proteomes" id="UP000199752">
    <property type="component" value="Chromosome 5"/>
</dbReference>
<evidence type="ECO:0000313" key="3">
    <source>
        <dbReference type="Proteomes" id="UP001429100"/>
    </source>
</evidence>
<accession>A0A0S4TGC3</accession>
<protein>
    <submittedName>
        <fullName evidence="1">Uncharacterized protein</fullName>
    </submittedName>
</protein>
<reference evidence="1" key="2">
    <citation type="submission" date="2015-08" db="EMBL/GenBank/DDBJ databases">
        <authorList>
            <person name="Babu N.S."/>
            <person name="Beckwith C.J."/>
            <person name="Beseler K.G."/>
            <person name="Brison A."/>
            <person name="Carone J.V."/>
            <person name="Caskin T.P."/>
            <person name="Diamond M."/>
            <person name="Durham M.E."/>
            <person name="Foxe J.M."/>
            <person name="Go M."/>
            <person name="Henderson B.A."/>
            <person name="Jones I.B."/>
            <person name="McGettigan J.A."/>
            <person name="Micheletti S.J."/>
            <person name="Nasrallah M.E."/>
            <person name="Ortiz D."/>
            <person name="Piller C.R."/>
            <person name="Privatt S.R."/>
            <person name="Schneider S.L."/>
            <person name="Sharp S."/>
            <person name="Smith T.C."/>
            <person name="Stanton J.D."/>
            <person name="Ullery H.E."/>
            <person name="Wilson R.J."/>
            <person name="Serrano M.G."/>
            <person name="Buck G."/>
            <person name="Lee V."/>
            <person name="Wang Y."/>
            <person name="Carvalho R."/>
            <person name="Voegtly L."/>
            <person name="Shi R."/>
            <person name="Duckworth R."/>
            <person name="Johnson A."/>
            <person name="Loviza R."/>
            <person name="Walstead R."/>
            <person name="Shah Z."/>
            <person name="Kiflezghi M."/>
            <person name="Wade K."/>
            <person name="Ball S.L."/>
            <person name="Bradley K.W."/>
            <person name="Asai D.J."/>
            <person name="Bowman C.A."/>
            <person name="Russell D.A."/>
            <person name="Pope W.H."/>
            <person name="Jacobs-Sera D."/>
            <person name="Hendrix R.W."/>
            <person name="Hatfull G.F."/>
        </authorList>
    </citation>
    <scope>NUCLEOTIDE SEQUENCE [LARGE SCALE GENOMIC DNA]</scope>
</reference>
<dbReference type="VEuPathDB" id="CryptoDB:GY17_00003614"/>
<evidence type="ECO:0000313" key="2">
    <source>
        <dbReference type="EMBL" id="PPS93474.1"/>
    </source>
</evidence>
<dbReference type="OrthoDB" id="336297at2759"/>
<dbReference type="VEuPathDB" id="CryptoDB:Chro.50215"/>
<dbReference type="Proteomes" id="UP001429100">
    <property type="component" value="Unassembled WGS sequence"/>
</dbReference>
<dbReference type="VEuPathDB" id="CryptoDB:ChTU502y2012_386g0200"/>
<proteinExistence type="predicted"/>
<evidence type="ECO:0000313" key="1">
    <source>
        <dbReference type="EMBL" id="CUV06155.1"/>
    </source>
</evidence>
<reference evidence="2 3" key="1">
    <citation type="submission" date="2014-11" db="EMBL/GenBank/DDBJ databases">
        <title>Comparative genomic analysis of Cryptosporidium hominis reveals occurrence of genetic recombination in virulent subtypes.</title>
        <authorList>
            <person name="Guo Y."/>
            <person name="Tang K."/>
            <person name="Frace M."/>
            <person name="Li N."/>
            <person name="Roellig D.M."/>
            <person name="Sammons S."/>
            <person name="Knipe K."/>
            <person name="Rowe L."/>
            <person name="Feng Y."/>
            <person name="Xiao L."/>
        </authorList>
    </citation>
    <scope>NUCLEOTIDE SEQUENCE [LARGE SCALE GENOMIC DNA]</scope>
    <source>
        <strain evidence="2">30976</strain>
    </source>
</reference>
<reference evidence="2 3" key="3">
    <citation type="submission" date="2017-10" db="EMBL/GenBank/DDBJ databases">
        <title>Consistent, comparative and evidence-based genome annotation and re-annotation for the closely-related species, Cryptosporidium parvum, C. hominis and C. tyzzeri.</title>
        <authorList>
            <person name="Baptista R.P."/>
            <person name="Li Y."/>
            <person name="Sateriale A."/>
            <person name="Striepen B."/>
            <person name="Kissinger J.C."/>
        </authorList>
    </citation>
    <scope>NUCLEOTIDE SEQUENCE [LARGE SCALE GENOMIC DNA]</scope>
    <source>
        <strain evidence="2">30976</strain>
    </source>
</reference>
<dbReference type="VEuPathDB" id="CryptoDB:CHUDEA5_1670"/>
<dbReference type="AlphaFoldDB" id="A0A0S4TGC3"/>